<evidence type="ECO:0000313" key="2">
    <source>
        <dbReference type="EMBL" id="KAJ2789760.1"/>
    </source>
</evidence>
<feature type="compositionally biased region" description="Low complexity" evidence="1">
    <location>
        <begin position="14"/>
        <end position="24"/>
    </location>
</feature>
<evidence type="ECO:0000313" key="3">
    <source>
        <dbReference type="Proteomes" id="UP001140094"/>
    </source>
</evidence>
<feature type="compositionally biased region" description="Acidic residues" evidence="1">
    <location>
        <begin position="69"/>
        <end position="78"/>
    </location>
</feature>
<comment type="caution">
    <text evidence="2">The sequence shown here is derived from an EMBL/GenBank/DDBJ whole genome shotgun (WGS) entry which is preliminary data.</text>
</comment>
<name>A0A9W8HTF2_9FUNG</name>
<gene>
    <name evidence="2" type="ORF">H4R20_007123</name>
</gene>
<accession>A0A9W8HTF2</accession>
<sequence length="102" mass="10921">DDAMEEDESDSERASVSTSAAAAAGRTVHIVNLPITRKTKKGVQPPATKKTRAAAQQLETEGSSRMVEDESDDGDDSYDFGAYFNKDENMAGSAESDSDEDL</sequence>
<reference evidence="2" key="1">
    <citation type="submission" date="2022-07" db="EMBL/GenBank/DDBJ databases">
        <title>Phylogenomic reconstructions and comparative analyses of Kickxellomycotina fungi.</title>
        <authorList>
            <person name="Reynolds N.K."/>
            <person name="Stajich J.E."/>
            <person name="Barry K."/>
            <person name="Grigoriev I.V."/>
            <person name="Crous P."/>
            <person name="Smith M.E."/>
        </authorList>
    </citation>
    <scope>NUCLEOTIDE SEQUENCE</scope>
    <source>
        <strain evidence="2">NRRL 1565</strain>
    </source>
</reference>
<feature type="region of interest" description="Disordered" evidence="1">
    <location>
        <begin position="1"/>
        <end position="102"/>
    </location>
</feature>
<proteinExistence type="predicted"/>
<protein>
    <submittedName>
        <fullName evidence="2">Uncharacterized protein</fullName>
    </submittedName>
</protein>
<feature type="compositionally biased region" description="Acidic residues" evidence="1">
    <location>
        <begin position="1"/>
        <end position="10"/>
    </location>
</feature>
<dbReference type="AlphaFoldDB" id="A0A9W8HTF2"/>
<dbReference type="EMBL" id="JANBUO010003712">
    <property type="protein sequence ID" value="KAJ2789760.1"/>
    <property type="molecule type" value="Genomic_DNA"/>
</dbReference>
<dbReference type="Proteomes" id="UP001140094">
    <property type="component" value="Unassembled WGS sequence"/>
</dbReference>
<keyword evidence="3" id="KW-1185">Reference proteome</keyword>
<organism evidence="2 3">
    <name type="scientific">Coemansia guatemalensis</name>
    <dbReference type="NCBI Taxonomy" id="2761395"/>
    <lineage>
        <taxon>Eukaryota</taxon>
        <taxon>Fungi</taxon>
        <taxon>Fungi incertae sedis</taxon>
        <taxon>Zoopagomycota</taxon>
        <taxon>Kickxellomycotina</taxon>
        <taxon>Kickxellomycetes</taxon>
        <taxon>Kickxellales</taxon>
        <taxon>Kickxellaceae</taxon>
        <taxon>Coemansia</taxon>
    </lineage>
</organism>
<evidence type="ECO:0000256" key="1">
    <source>
        <dbReference type="SAM" id="MobiDB-lite"/>
    </source>
</evidence>
<feature type="non-terminal residue" evidence="2">
    <location>
        <position position="1"/>
    </location>
</feature>